<gene>
    <name evidence="3" type="ORF">M8C21_019020</name>
</gene>
<evidence type="ECO:0000313" key="4">
    <source>
        <dbReference type="Proteomes" id="UP001206925"/>
    </source>
</evidence>
<dbReference type="EMBL" id="JAMZMK010006007">
    <property type="protein sequence ID" value="KAI7751052.1"/>
    <property type="molecule type" value="Genomic_DNA"/>
</dbReference>
<protein>
    <submittedName>
        <fullName evidence="3">Uncharacterized protein</fullName>
    </submittedName>
</protein>
<dbReference type="Proteomes" id="UP001206925">
    <property type="component" value="Unassembled WGS sequence"/>
</dbReference>
<reference evidence="3" key="1">
    <citation type="submission" date="2022-06" db="EMBL/GenBank/DDBJ databases">
        <title>Uncovering the hologenomic basis of an extraordinary plant invasion.</title>
        <authorList>
            <person name="Bieker V.C."/>
            <person name="Martin M.D."/>
            <person name="Gilbert T."/>
            <person name="Hodgins K."/>
            <person name="Battlay P."/>
            <person name="Petersen B."/>
            <person name="Wilson J."/>
        </authorList>
    </citation>
    <scope>NUCLEOTIDE SEQUENCE</scope>
    <source>
        <strain evidence="3">AA19_3_7</strain>
        <tissue evidence="3">Leaf</tissue>
    </source>
</reference>
<keyword evidence="4" id="KW-1185">Reference proteome</keyword>
<evidence type="ECO:0000313" key="3">
    <source>
        <dbReference type="EMBL" id="KAI7751052.1"/>
    </source>
</evidence>
<keyword evidence="2" id="KW-0732">Signal</keyword>
<proteinExistence type="predicted"/>
<accession>A0AAD5D0F4</accession>
<comment type="caution">
    <text evidence="3">The sequence shown here is derived from an EMBL/GenBank/DDBJ whole genome shotgun (WGS) entry which is preliminary data.</text>
</comment>
<feature type="chain" id="PRO_5042043879" evidence="2">
    <location>
        <begin position="17"/>
        <end position="95"/>
    </location>
</feature>
<feature type="signal peptide" evidence="2">
    <location>
        <begin position="1"/>
        <end position="16"/>
    </location>
</feature>
<sequence>MMVSSIQIITILYVLGSTSIQIKITAFPSDRLSSENNSVLHLDSRSQSSQKKGVRDSVDREEHHFSKITHICRLLEDHNGNPEWNPNLCTGEKFR</sequence>
<feature type="region of interest" description="Disordered" evidence="1">
    <location>
        <begin position="32"/>
        <end position="61"/>
    </location>
</feature>
<dbReference type="AlphaFoldDB" id="A0AAD5D0F4"/>
<evidence type="ECO:0000256" key="2">
    <source>
        <dbReference type="SAM" id="SignalP"/>
    </source>
</evidence>
<feature type="non-terminal residue" evidence="3">
    <location>
        <position position="1"/>
    </location>
</feature>
<feature type="compositionally biased region" description="Polar residues" evidence="1">
    <location>
        <begin position="34"/>
        <end position="51"/>
    </location>
</feature>
<evidence type="ECO:0000256" key="1">
    <source>
        <dbReference type="SAM" id="MobiDB-lite"/>
    </source>
</evidence>
<name>A0AAD5D0F4_AMBAR</name>
<organism evidence="3 4">
    <name type="scientific">Ambrosia artemisiifolia</name>
    <name type="common">Common ragweed</name>
    <dbReference type="NCBI Taxonomy" id="4212"/>
    <lineage>
        <taxon>Eukaryota</taxon>
        <taxon>Viridiplantae</taxon>
        <taxon>Streptophyta</taxon>
        <taxon>Embryophyta</taxon>
        <taxon>Tracheophyta</taxon>
        <taxon>Spermatophyta</taxon>
        <taxon>Magnoliopsida</taxon>
        <taxon>eudicotyledons</taxon>
        <taxon>Gunneridae</taxon>
        <taxon>Pentapetalae</taxon>
        <taxon>asterids</taxon>
        <taxon>campanulids</taxon>
        <taxon>Asterales</taxon>
        <taxon>Asteraceae</taxon>
        <taxon>Asteroideae</taxon>
        <taxon>Heliantheae alliance</taxon>
        <taxon>Heliantheae</taxon>
        <taxon>Ambrosia</taxon>
    </lineage>
</organism>